<dbReference type="InterPro" id="IPR002018">
    <property type="entry name" value="CarbesteraseB"/>
</dbReference>
<feature type="compositionally biased region" description="Basic residues" evidence="1">
    <location>
        <begin position="1"/>
        <end position="22"/>
    </location>
</feature>
<reference evidence="3 4" key="1">
    <citation type="journal article" date="2019" name="ACS Chem. Biol.">
        <title>Identification and Mobilization of a Cryptic Antibiotic Biosynthesis Gene Locus from a Human-Pathogenic Nocardia Isolate.</title>
        <authorList>
            <person name="Herisse M."/>
            <person name="Ishida K."/>
            <person name="Porter J.L."/>
            <person name="Howden B."/>
            <person name="Hertweck C."/>
            <person name="Stinear T.P."/>
            <person name="Pidot S.J."/>
        </authorList>
    </citation>
    <scope>NUCLEOTIDE SEQUENCE [LARGE SCALE GENOMIC DNA]</scope>
    <source>
        <strain evidence="3 4">AUSMDU00012715</strain>
    </source>
</reference>
<evidence type="ECO:0000313" key="4">
    <source>
        <dbReference type="Proteomes" id="UP000500953"/>
    </source>
</evidence>
<dbReference type="InterPro" id="IPR029058">
    <property type="entry name" value="AB_hydrolase_fold"/>
</dbReference>
<organism evidence="3 4">
    <name type="scientific">Nocardia terpenica</name>
    <dbReference type="NCBI Taxonomy" id="455432"/>
    <lineage>
        <taxon>Bacteria</taxon>
        <taxon>Bacillati</taxon>
        <taxon>Actinomycetota</taxon>
        <taxon>Actinomycetes</taxon>
        <taxon>Mycobacteriales</taxon>
        <taxon>Nocardiaceae</taxon>
        <taxon>Nocardia</taxon>
    </lineage>
</organism>
<proteinExistence type="predicted"/>
<evidence type="ECO:0000313" key="3">
    <source>
        <dbReference type="EMBL" id="QIS24321.1"/>
    </source>
</evidence>
<accession>A0A6G9ZG02</accession>
<dbReference type="AlphaFoldDB" id="A0A6G9ZG02"/>
<dbReference type="Proteomes" id="UP000500953">
    <property type="component" value="Chromosome"/>
</dbReference>
<feature type="region of interest" description="Disordered" evidence="1">
    <location>
        <begin position="1"/>
        <end position="49"/>
    </location>
</feature>
<name>A0A6G9ZG02_9NOCA</name>
<dbReference type="SUPFAM" id="SSF53474">
    <property type="entry name" value="alpha/beta-Hydrolases"/>
    <property type="match status" value="1"/>
</dbReference>
<dbReference type="Gene3D" id="3.40.50.1820">
    <property type="entry name" value="alpha/beta hydrolase"/>
    <property type="match status" value="1"/>
</dbReference>
<protein>
    <submittedName>
        <fullName evidence="3">Carboxylesterase family protein</fullName>
    </submittedName>
</protein>
<evidence type="ECO:0000259" key="2">
    <source>
        <dbReference type="Pfam" id="PF00135"/>
    </source>
</evidence>
<feature type="domain" description="Carboxylesterase type B" evidence="2">
    <location>
        <begin position="49"/>
        <end position="88"/>
    </location>
</feature>
<dbReference type="EMBL" id="CP046173">
    <property type="protein sequence ID" value="QIS24321.1"/>
    <property type="molecule type" value="Genomic_DNA"/>
</dbReference>
<dbReference type="Pfam" id="PF00135">
    <property type="entry name" value="COesterase"/>
    <property type="match status" value="1"/>
</dbReference>
<evidence type="ECO:0000256" key="1">
    <source>
        <dbReference type="SAM" id="MobiDB-lite"/>
    </source>
</evidence>
<sequence>MPRRTRPHRHRRAVPAPRRRPRLPPPPRLTHSNPPAAHRGSPLGRRFDGGRLYFGPGDTYRARRLATRGHVVVVTLNHRLGALGYLAHPALDTPRRPDDVTWSAGSPPHGLGAGQWCTVDQNGQWCSVARSVGWMAVGDNDSTSVGCW</sequence>
<gene>
    <name evidence="3" type="ORF">F6W96_19725</name>
</gene>